<dbReference type="EMBL" id="CP048286">
    <property type="protein sequence ID" value="QHW34029.1"/>
    <property type="molecule type" value="Genomic_DNA"/>
</dbReference>
<proteinExistence type="predicted"/>
<protein>
    <recommendedName>
        <fullName evidence="3">Mor transcription activator domain-containing protein</fullName>
    </recommendedName>
</protein>
<dbReference type="InterPro" id="IPR049739">
    <property type="entry name" value="YraL-like"/>
</dbReference>
<gene>
    <name evidence="1" type="ORF">GZH47_26700</name>
</gene>
<dbReference type="PANTHER" id="PTHR37812">
    <property type="entry name" value="MU-LIKE PROPHAGE FLUMU PROTEIN C"/>
    <property type="match status" value="1"/>
</dbReference>
<dbReference type="NCBIfam" id="NF040785">
    <property type="entry name" value="CD3324_fam"/>
    <property type="match status" value="1"/>
</dbReference>
<dbReference type="InterPro" id="IPR009057">
    <property type="entry name" value="Homeodomain-like_sf"/>
</dbReference>
<name>A0A6C0P686_9BACL</name>
<dbReference type="KEGG" id="prz:GZH47_26700"/>
<dbReference type="AlphaFoldDB" id="A0A6C0P686"/>
<dbReference type="InterPro" id="IPR052411">
    <property type="entry name" value="c-mor_Regulatory_Protein"/>
</dbReference>
<evidence type="ECO:0008006" key="3">
    <source>
        <dbReference type="Google" id="ProtNLM"/>
    </source>
</evidence>
<accession>A0A6C0P686</accession>
<dbReference type="RefSeq" id="WP_162644026.1">
    <property type="nucleotide sequence ID" value="NZ_CP048286.1"/>
</dbReference>
<sequence>MKYTKAEHIFPEELLQIIQQYVQGELVYIPRPKEVHRKWGENTDSKSRVAARNAEIKASYRNGAGMSELSARYFLSYESIKKIVYKKD</sequence>
<organism evidence="1 2">
    <name type="scientific">Paenibacillus rhizovicinus</name>
    <dbReference type="NCBI Taxonomy" id="2704463"/>
    <lineage>
        <taxon>Bacteria</taxon>
        <taxon>Bacillati</taxon>
        <taxon>Bacillota</taxon>
        <taxon>Bacilli</taxon>
        <taxon>Bacillales</taxon>
        <taxon>Paenibacillaceae</taxon>
        <taxon>Paenibacillus</taxon>
    </lineage>
</organism>
<dbReference type="Proteomes" id="UP000479114">
    <property type="component" value="Chromosome"/>
</dbReference>
<reference evidence="1 2" key="1">
    <citation type="submission" date="2020-02" db="EMBL/GenBank/DDBJ databases">
        <title>Paenibacillus sp. nov., isolated from rhizosphere soil of tomato.</title>
        <authorList>
            <person name="Weon H.-Y."/>
            <person name="Lee S.A."/>
        </authorList>
    </citation>
    <scope>NUCLEOTIDE SEQUENCE [LARGE SCALE GENOMIC DNA]</scope>
    <source>
        <strain evidence="1 2">14171R-81</strain>
    </source>
</reference>
<dbReference type="PANTHER" id="PTHR37812:SF1">
    <property type="entry name" value="MU-LIKE PROPHAGE FLUMU PROTEIN C"/>
    <property type="match status" value="1"/>
</dbReference>
<evidence type="ECO:0000313" key="1">
    <source>
        <dbReference type="EMBL" id="QHW34029.1"/>
    </source>
</evidence>
<dbReference type="SUPFAM" id="SSF46689">
    <property type="entry name" value="Homeodomain-like"/>
    <property type="match status" value="1"/>
</dbReference>
<keyword evidence="2" id="KW-1185">Reference proteome</keyword>
<evidence type="ECO:0000313" key="2">
    <source>
        <dbReference type="Proteomes" id="UP000479114"/>
    </source>
</evidence>